<feature type="transmembrane region" description="Helical" evidence="1">
    <location>
        <begin position="77"/>
        <end position="98"/>
    </location>
</feature>
<reference evidence="3 4" key="1">
    <citation type="submission" date="2014-12" db="EMBL/GenBank/DDBJ databases">
        <title>Whole genome sequencing of Sphingobium xenophagum OW59.</title>
        <authorList>
            <person name="Ohta Y."/>
            <person name="Nishi S."/>
            <person name="Hatada Y."/>
        </authorList>
    </citation>
    <scope>NUCLEOTIDE SEQUENCE [LARGE SCALE GENOMIC DNA]</scope>
    <source>
        <strain evidence="3 4">OW59</strain>
    </source>
</reference>
<comment type="caution">
    <text evidence="3">The sequence shown here is derived from an EMBL/GenBank/DDBJ whole genome shotgun (WGS) entry which is preliminary data.</text>
</comment>
<feature type="transmembrane region" description="Helical" evidence="1">
    <location>
        <begin position="142"/>
        <end position="161"/>
    </location>
</feature>
<feature type="transmembrane region" description="Helical" evidence="1">
    <location>
        <begin position="110"/>
        <end position="130"/>
    </location>
</feature>
<feature type="domain" description="Heparan-alpha-glucosaminide N-acetyltransferase catalytic" evidence="2">
    <location>
        <begin position="29"/>
        <end position="253"/>
    </location>
</feature>
<gene>
    <name evidence="3" type="ORF">MBESOW_P2143</name>
</gene>
<accession>A0A401J2P6</accession>
<feature type="transmembrane region" description="Helical" evidence="1">
    <location>
        <begin position="325"/>
        <end position="350"/>
    </location>
</feature>
<dbReference type="Proteomes" id="UP000290975">
    <property type="component" value="Unassembled WGS sequence"/>
</dbReference>
<protein>
    <recommendedName>
        <fullName evidence="2">Heparan-alpha-glucosaminide N-acetyltransferase catalytic domain-containing protein</fullName>
    </recommendedName>
</protein>
<evidence type="ECO:0000313" key="3">
    <source>
        <dbReference type="EMBL" id="GBH30888.1"/>
    </source>
</evidence>
<dbReference type="EMBL" id="BBQY01000008">
    <property type="protein sequence ID" value="GBH30888.1"/>
    <property type="molecule type" value="Genomic_DNA"/>
</dbReference>
<proteinExistence type="predicted"/>
<dbReference type="AlphaFoldDB" id="A0A401J2P6"/>
<feature type="transmembrane region" description="Helical" evidence="1">
    <location>
        <begin position="218"/>
        <end position="236"/>
    </location>
</feature>
<dbReference type="PANTHER" id="PTHR40407:SF1">
    <property type="entry name" value="HEPARAN-ALPHA-GLUCOSAMINIDE N-ACETYLTRANSFERASE CATALYTIC DOMAIN-CONTAINING PROTEIN"/>
    <property type="match status" value="1"/>
</dbReference>
<keyword evidence="1" id="KW-1133">Transmembrane helix</keyword>
<organism evidence="3 4">
    <name type="scientific">Sphingobium xenophagum</name>
    <dbReference type="NCBI Taxonomy" id="121428"/>
    <lineage>
        <taxon>Bacteria</taxon>
        <taxon>Pseudomonadati</taxon>
        <taxon>Pseudomonadota</taxon>
        <taxon>Alphaproteobacteria</taxon>
        <taxon>Sphingomonadales</taxon>
        <taxon>Sphingomonadaceae</taxon>
        <taxon>Sphingobium</taxon>
    </lineage>
</organism>
<evidence type="ECO:0000259" key="2">
    <source>
        <dbReference type="Pfam" id="PF07786"/>
    </source>
</evidence>
<dbReference type="PANTHER" id="PTHR40407">
    <property type="entry name" value="MEMBRANE PROTEIN-LIKE PROTEIN"/>
    <property type="match status" value="1"/>
</dbReference>
<feature type="transmembrane region" description="Helical" evidence="1">
    <location>
        <begin position="248"/>
        <end position="268"/>
    </location>
</feature>
<feature type="transmembrane region" description="Helical" evidence="1">
    <location>
        <begin position="370"/>
        <end position="389"/>
    </location>
</feature>
<evidence type="ECO:0000256" key="1">
    <source>
        <dbReference type="SAM" id="Phobius"/>
    </source>
</evidence>
<keyword evidence="4" id="KW-1185">Reference proteome</keyword>
<name>A0A401J2P6_SPHXE</name>
<dbReference type="Pfam" id="PF07786">
    <property type="entry name" value="HGSNAT_cat"/>
    <property type="match status" value="1"/>
</dbReference>
<dbReference type="RefSeq" id="WP_043150450.1">
    <property type="nucleotide sequence ID" value="NZ_BBQY01000008.1"/>
</dbReference>
<keyword evidence="1" id="KW-0812">Transmembrane</keyword>
<sequence>MNSIAGQAPLTALNPGMTSPVAAAKARTRLIAIDALRGLVMLFMLVDHVRETWFLHLQVTDPVDANITDPGLFFTRLLSTFCAPTFVALTGLSAWLYGQSHSRAQVSEFLLKRGLFLIFLEFTIVCYAWPTQANTFPPPTIWFQVIYTIGISMIALAALLHLPRPAQFALGLAIVCLHNLLDPIRLSPDSPFFIPWAMLHQRDKFEIAGILFKTTYPALPWIGIILLGYACGPWFARGTDPKPRIKRLAMLGLGLLVGFLLIRTLNFYGDKPWFIADTSLRTVMSFLALTKYPPSLLFLMLTVGTGCLLLALCEKFEDSKMMPTLAMLGGAPMFYYILHLYTLKLLYNIAMLLYGPTKGAVFGVDNLRWVWIWVFILIPVLYFPTRWFARLKQRRKDIWWLKYL</sequence>
<evidence type="ECO:0000313" key="4">
    <source>
        <dbReference type="Proteomes" id="UP000290975"/>
    </source>
</evidence>
<feature type="transmembrane region" description="Helical" evidence="1">
    <location>
        <begin position="295"/>
        <end position="313"/>
    </location>
</feature>
<keyword evidence="1" id="KW-0472">Membrane</keyword>
<dbReference type="InterPro" id="IPR012429">
    <property type="entry name" value="HGSNAT_cat"/>
</dbReference>
<feature type="transmembrane region" description="Helical" evidence="1">
    <location>
        <begin position="168"/>
        <end position="186"/>
    </location>
</feature>